<feature type="region of interest" description="Disordered" evidence="1">
    <location>
        <begin position="343"/>
        <end position="408"/>
    </location>
</feature>
<feature type="region of interest" description="Disordered" evidence="1">
    <location>
        <begin position="1"/>
        <end position="95"/>
    </location>
</feature>
<dbReference type="AlphaFoldDB" id="A0A167PQ65"/>
<comment type="caution">
    <text evidence="2">The sequence shown here is derived from an EMBL/GenBank/DDBJ whole genome shotgun (WGS) entry which is preliminary data.</text>
</comment>
<dbReference type="Proteomes" id="UP000076744">
    <property type="component" value="Unassembled WGS sequence"/>
</dbReference>
<gene>
    <name evidence="2" type="ORF">ISF_07428</name>
</gene>
<evidence type="ECO:0000313" key="2">
    <source>
        <dbReference type="EMBL" id="OAA56912.1"/>
    </source>
</evidence>
<feature type="compositionally biased region" description="Polar residues" evidence="1">
    <location>
        <begin position="15"/>
        <end position="26"/>
    </location>
</feature>
<accession>A0A167PQ65</accession>
<feature type="region of interest" description="Disordered" evidence="1">
    <location>
        <begin position="219"/>
        <end position="321"/>
    </location>
</feature>
<dbReference type="EMBL" id="AZHB01000021">
    <property type="protein sequence ID" value="OAA56912.1"/>
    <property type="molecule type" value="Genomic_DNA"/>
</dbReference>
<feature type="compositionally biased region" description="Low complexity" evidence="1">
    <location>
        <begin position="343"/>
        <end position="369"/>
    </location>
</feature>
<dbReference type="OrthoDB" id="5426563at2759"/>
<evidence type="ECO:0000313" key="3">
    <source>
        <dbReference type="Proteomes" id="UP000076744"/>
    </source>
</evidence>
<feature type="compositionally biased region" description="Pro residues" evidence="1">
    <location>
        <begin position="239"/>
        <end position="260"/>
    </location>
</feature>
<organism evidence="2 3">
    <name type="scientific">Cordyceps fumosorosea (strain ARSEF 2679)</name>
    <name type="common">Isaria fumosorosea</name>
    <dbReference type="NCBI Taxonomy" id="1081104"/>
    <lineage>
        <taxon>Eukaryota</taxon>
        <taxon>Fungi</taxon>
        <taxon>Dikarya</taxon>
        <taxon>Ascomycota</taxon>
        <taxon>Pezizomycotina</taxon>
        <taxon>Sordariomycetes</taxon>
        <taxon>Hypocreomycetidae</taxon>
        <taxon>Hypocreales</taxon>
        <taxon>Cordycipitaceae</taxon>
        <taxon>Cordyceps</taxon>
    </lineage>
</organism>
<dbReference type="GeneID" id="30023720"/>
<evidence type="ECO:0000256" key="1">
    <source>
        <dbReference type="SAM" id="MobiDB-lite"/>
    </source>
</evidence>
<name>A0A167PQ65_CORFA</name>
<sequence>MNWNNGQLARHSRRSYNNDTTKQKQYFAQAKRQKITEPRKRKYSAEDFVPSYLEDLPEKGQRPSQDTAQPRESRRRLLTLQDAPPTVSKSDASLENTSLSSHFTEQYDTSIDAKRRKLLQQSDWSGVELQKPVIINITTPNVYRIAEACHQSNRLSALPYKRPVPAAPEVVDEEDNIMWKRFVLGPSQPVVVESAAHCSPDILDAKECDSRGKLGVQAAAAAEAPTRSASRLLDNVSPVPDPPRPQGPTPAPAGSAPPPTVSAEGPCASLSNDPQRISDEDGAALAPVYFREQEDSLEAMTAHPTGDALLGAKPESTTFHPPSLFVGRLATSERGASRRAVVAAAAPTSEPATEQSSARARASIIPARSKAPSARVMSRKRRNKRREDGRPDIRALPNIQGDPIEYTP</sequence>
<protein>
    <submittedName>
        <fullName evidence="2">Uncharacterized protein</fullName>
    </submittedName>
</protein>
<proteinExistence type="predicted"/>
<keyword evidence="3" id="KW-1185">Reference proteome</keyword>
<dbReference type="RefSeq" id="XP_018701943.1">
    <property type="nucleotide sequence ID" value="XM_018851031.1"/>
</dbReference>
<reference evidence="2 3" key="1">
    <citation type="journal article" date="2016" name="Genome Biol. Evol.">
        <title>Divergent and convergent evolution of fungal pathogenicity.</title>
        <authorList>
            <person name="Shang Y."/>
            <person name="Xiao G."/>
            <person name="Zheng P."/>
            <person name="Cen K."/>
            <person name="Zhan S."/>
            <person name="Wang C."/>
        </authorList>
    </citation>
    <scope>NUCLEOTIDE SEQUENCE [LARGE SCALE GENOMIC DNA]</scope>
    <source>
        <strain evidence="2 3">ARSEF 2679</strain>
    </source>
</reference>